<keyword evidence="2" id="KW-1185">Reference proteome</keyword>
<evidence type="ECO:0000313" key="2">
    <source>
        <dbReference type="Proteomes" id="UP001176940"/>
    </source>
</evidence>
<evidence type="ECO:0000313" key="1">
    <source>
        <dbReference type="EMBL" id="CAJ0967121.1"/>
    </source>
</evidence>
<comment type="caution">
    <text evidence="1">The sequence shown here is derived from an EMBL/GenBank/DDBJ whole genome shotgun (WGS) entry which is preliminary data.</text>
</comment>
<reference evidence="1" key="1">
    <citation type="submission" date="2023-07" db="EMBL/GenBank/DDBJ databases">
        <authorList>
            <person name="Stuckert A."/>
        </authorList>
    </citation>
    <scope>NUCLEOTIDE SEQUENCE</scope>
</reference>
<organism evidence="1 2">
    <name type="scientific">Ranitomeya imitator</name>
    <name type="common">mimic poison frog</name>
    <dbReference type="NCBI Taxonomy" id="111125"/>
    <lineage>
        <taxon>Eukaryota</taxon>
        <taxon>Metazoa</taxon>
        <taxon>Chordata</taxon>
        <taxon>Craniata</taxon>
        <taxon>Vertebrata</taxon>
        <taxon>Euteleostomi</taxon>
        <taxon>Amphibia</taxon>
        <taxon>Batrachia</taxon>
        <taxon>Anura</taxon>
        <taxon>Neobatrachia</taxon>
        <taxon>Hyloidea</taxon>
        <taxon>Dendrobatidae</taxon>
        <taxon>Dendrobatinae</taxon>
        <taxon>Ranitomeya</taxon>
    </lineage>
</organism>
<dbReference type="EMBL" id="CAUEEQ010078064">
    <property type="protein sequence ID" value="CAJ0967121.1"/>
    <property type="molecule type" value="Genomic_DNA"/>
</dbReference>
<protein>
    <submittedName>
        <fullName evidence="1">Uncharacterized protein</fullName>
    </submittedName>
</protein>
<proteinExistence type="predicted"/>
<name>A0ABN9ML43_9NEOB</name>
<dbReference type="Proteomes" id="UP001176940">
    <property type="component" value="Unassembled WGS sequence"/>
</dbReference>
<sequence>MGPISRGSLVPAPLDHNFPLDTLLKSQNWNKPHGCLGNYLETFEDGVKSISKNITHNDKVISILEHITNCTTLLKEHCDKVKEEAAASGKPGTAGTAPEQVSIRGERSAALYLPAPRSGAASSSSDAQHQQHYIWHSIIYGASMGP</sequence>
<gene>
    <name evidence="1" type="ORF">RIMI_LOCUS21970341</name>
</gene>
<accession>A0ABN9ML43</accession>